<evidence type="ECO:0000256" key="1">
    <source>
        <dbReference type="SAM" id="SignalP"/>
    </source>
</evidence>
<sequence length="248" mass="27830">MKLVARLRLLGIFLMLPFALHAQIGKHRNDLAIGVNGGYVLSNVGFTPTVSQGMHGGITGGLSLRYVCEKYFSTVCSIQAEVNYAILGWKEDIRDRDNHSVINPVTNMAERYSRTIRYLQIPVFAHLAWGKEEKGMQFFFQAGPQFGLFLGESTSTNFTPSNLNLTDRSNKTVAQYSMDVENKFDYGIAGGLGVEYSVPKAGHFQFEGRYYYGLGNLYADSKKDYFSKSNFGNIVIKLTYLFDITNTK</sequence>
<name>E0NQ05_9BACT</name>
<dbReference type="BioCyc" id="PMAR862515-HMP:GMOO-266-MONOMER"/>
<dbReference type="STRING" id="862515.HMPREF0658_0256"/>
<gene>
    <name evidence="3" type="ORF">HMPREF0658_0256</name>
</gene>
<feature type="domain" description="Outer membrane protein beta-barrel" evidence="2">
    <location>
        <begin position="22"/>
        <end position="217"/>
    </location>
</feature>
<comment type="caution">
    <text evidence="3">The sequence shown here is derived from an EMBL/GenBank/DDBJ whole genome shotgun (WGS) entry which is preliminary data.</text>
</comment>
<dbReference type="EMBL" id="AEEI01000008">
    <property type="protein sequence ID" value="EFM02881.1"/>
    <property type="molecule type" value="Genomic_DNA"/>
</dbReference>
<keyword evidence="1" id="KW-0732">Signal</keyword>
<dbReference type="Proteomes" id="UP000004394">
    <property type="component" value="Unassembled WGS sequence"/>
</dbReference>
<protein>
    <recommendedName>
        <fullName evidence="2">Outer membrane protein beta-barrel domain-containing protein</fullName>
    </recommendedName>
</protein>
<dbReference type="HOGENOM" id="CLU_082049_2_0_10"/>
<feature type="signal peptide" evidence="1">
    <location>
        <begin position="1"/>
        <end position="22"/>
    </location>
</feature>
<reference evidence="3" key="1">
    <citation type="submission" date="2010-07" db="EMBL/GenBank/DDBJ databases">
        <authorList>
            <person name="Muzny D."/>
            <person name="Qin X."/>
            <person name="Deng J."/>
            <person name="Jiang H."/>
            <person name="Liu Y."/>
            <person name="Qu J."/>
            <person name="Song X.-Z."/>
            <person name="Zhang L."/>
            <person name="Thornton R."/>
            <person name="Coyle M."/>
            <person name="Francisco L."/>
            <person name="Jackson L."/>
            <person name="Javaid M."/>
            <person name="Korchina V."/>
            <person name="Kovar C."/>
            <person name="Mata R."/>
            <person name="Mathew T."/>
            <person name="Ngo R."/>
            <person name="Nguyen L."/>
            <person name="Nguyen N."/>
            <person name="Okwuonu G."/>
            <person name="Ongeri F."/>
            <person name="Pham C."/>
            <person name="Simmons D."/>
            <person name="Wilczek-Boney K."/>
            <person name="Hale W."/>
            <person name="Jakkamsetti A."/>
            <person name="Pham P."/>
            <person name="Ruth R."/>
            <person name="San Lucas F."/>
            <person name="Warren J."/>
            <person name="Zhang J."/>
            <person name="Zhao Z."/>
            <person name="Zhou C."/>
            <person name="Zhu D."/>
            <person name="Lee S."/>
            <person name="Bess C."/>
            <person name="Blankenburg K."/>
            <person name="Forbes L."/>
            <person name="Fu Q."/>
            <person name="Gubbala S."/>
            <person name="Hirani K."/>
            <person name="Jayaseelan J.C."/>
            <person name="Lara F."/>
            <person name="Munidasa M."/>
            <person name="Palculict T."/>
            <person name="Patil S."/>
            <person name="Pu L.-L."/>
            <person name="Saada N."/>
            <person name="Tang L."/>
            <person name="Weissenberger G."/>
            <person name="Zhu Y."/>
            <person name="Hemphill L."/>
            <person name="Shang Y."/>
            <person name="Youmans B."/>
            <person name="Ayvaz T."/>
            <person name="Ross M."/>
            <person name="Santibanez J."/>
            <person name="Aqrawi P."/>
            <person name="Gross S."/>
            <person name="Joshi V."/>
            <person name="Fowler G."/>
            <person name="Nazareth L."/>
            <person name="Reid J."/>
            <person name="Worley K."/>
            <person name="Petrosino J."/>
            <person name="Highlander S."/>
            <person name="Gibbs R."/>
        </authorList>
    </citation>
    <scope>NUCLEOTIDE SEQUENCE [LARGE SCALE GENOMIC DNA]</scope>
    <source>
        <strain evidence="3">DSM 16973</strain>
    </source>
</reference>
<keyword evidence="4" id="KW-1185">Reference proteome</keyword>
<accession>E0NQ05</accession>
<feature type="chain" id="PRO_5003138110" description="Outer membrane protein beta-barrel domain-containing protein" evidence="1">
    <location>
        <begin position="23"/>
        <end position="248"/>
    </location>
</feature>
<evidence type="ECO:0000259" key="2">
    <source>
        <dbReference type="Pfam" id="PF13568"/>
    </source>
</evidence>
<organism evidence="3 4">
    <name type="scientific">Hoylesella marshii DSM 16973 = JCM 13450</name>
    <dbReference type="NCBI Taxonomy" id="862515"/>
    <lineage>
        <taxon>Bacteria</taxon>
        <taxon>Pseudomonadati</taxon>
        <taxon>Bacteroidota</taxon>
        <taxon>Bacteroidia</taxon>
        <taxon>Bacteroidales</taxon>
        <taxon>Prevotellaceae</taxon>
        <taxon>Hoylesella</taxon>
    </lineage>
</organism>
<dbReference type="Pfam" id="PF13568">
    <property type="entry name" value="OMP_b-brl_2"/>
    <property type="match status" value="1"/>
</dbReference>
<dbReference type="InterPro" id="IPR025665">
    <property type="entry name" value="Beta-barrel_OMP_2"/>
</dbReference>
<dbReference type="RefSeq" id="WP_006947966.1">
    <property type="nucleotide sequence ID" value="NZ_BAJI01000005.1"/>
</dbReference>
<dbReference type="OrthoDB" id="977141at2"/>
<proteinExistence type="predicted"/>
<dbReference type="eggNOG" id="ENOG5032XTQ">
    <property type="taxonomic scope" value="Bacteria"/>
</dbReference>
<dbReference type="AlphaFoldDB" id="E0NQ05"/>
<evidence type="ECO:0000313" key="3">
    <source>
        <dbReference type="EMBL" id="EFM02881.1"/>
    </source>
</evidence>
<evidence type="ECO:0000313" key="4">
    <source>
        <dbReference type="Proteomes" id="UP000004394"/>
    </source>
</evidence>